<evidence type="ECO:0000256" key="5">
    <source>
        <dbReference type="ARBA" id="ARBA00023157"/>
    </source>
</evidence>
<keyword evidence="4" id="KW-0732">Signal</keyword>
<dbReference type="AlphaFoldDB" id="A0A8C5C7I1"/>
<evidence type="ECO:0000256" key="6">
    <source>
        <dbReference type="SAM" id="Coils"/>
    </source>
</evidence>
<dbReference type="Pfam" id="PF07546">
    <property type="entry name" value="EMI"/>
    <property type="match status" value="1"/>
</dbReference>
<dbReference type="InterPro" id="IPR008983">
    <property type="entry name" value="Tumour_necrosis_fac-like_dom"/>
</dbReference>
<evidence type="ECO:0000259" key="7">
    <source>
        <dbReference type="PROSITE" id="PS51041"/>
    </source>
</evidence>
<reference evidence="8" key="2">
    <citation type="submission" date="2025-09" db="UniProtKB">
        <authorList>
            <consortium name="Ensembl"/>
        </authorList>
    </citation>
    <scope>IDENTIFICATION</scope>
</reference>
<feature type="domain" description="EMI" evidence="7">
    <location>
        <begin position="55"/>
        <end position="129"/>
    </location>
</feature>
<keyword evidence="5" id="KW-1015">Disulfide bond</keyword>
<proteinExistence type="predicted"/>
<keyword evidence="3" id="KW-0272">Extracellular matrix</keyword>
<dbReference type="GeneTree" id="ENSGT00940000170913"/>
<dbReference type="GO" id="GO:0005576">
    <property type="term" value="C:extracellular region"/>
    <property type="evidence" value="ECO:0007669"/>
    <property type="project" value="UniProtKB-SubCell"/>
</dbReference>
<dbReference type="PROSITE" id="PS51041">
    <property type="entry name" value="EMI"/>
    <property type="match status" value="1"/>
</dbReference>
<evidence type="ECO:0000256" key="1">
    <source>
        <dbReference type="ARBA" id="ARBA00004498"/>
    </source>
</evidence>
<evidence type="ECO:0000313" key="9">
    <source>
        <dbReference type="Proteomes" id="UP000694546"/>
    </source>
</evidence>
<organism evidence="8 9">
    <name type="scientific">Gadus morhua</name>
    <name type="common">Atlantic cod</name>
    <dbReference type="NCBI Taxonomy" id="8049"/>
    <lineage>
        <taxon>Eukaryota</taxon>
        <taxon>Metazoa</taxon>
        <taxon>Chordata</taxon>
        <taxon>Craniata</taxon>
        <taxon>Vertebrata</taxon>
        <taxon>Euteleostomi</taxon>
        <taxon>Actinopterygii</taxon>
        <taxon>Neopterygii</taxon>
        <taxon>Teleostei</taxon>
        <taxon>Neoteleostei</taxon>
        <taxon>Acanthomorphata</taxon>
        <taxon>Zeiogadaria</taxon>
        <taxon>Gadariae</taxon>
        <taxon>Gadiformes</taxon>
        <taxon>Gadoidei</taxon>
        <taxon>Gadidae</taxon>
        <taxon>Gadus</taxon>
    </lineage>
</organism>
<keyword evidence="9" id="KW-1185">Reference proteome</keyword>
<dbReference type="PANTHER" id="PTHR15427">
    <property type="entry name" value="EMILIN ELASTIN MICROFIBRIL INTERFACE-LOCATED PROTEIN ELASTIN MICROFIBRIL INTERFACER"/>
    <property type="match status" value="1"/>
</dbReference>
<evidence type="ECO:0000256" key="3">
    <source>
        <dbReference type="ARBA" id="ARBA00022530"/>
    </source>
</evidence>
<name>A0A8C5C7I1_GADMO</name>
<dbReference type="InterPro" id="IPR050392">
    <property type="entry name" value="Collagen/C1q_domain"/>
</dbReference>
<keyword evidence="6" id="KW-0175">Coiled coil</keyword>
<dbReference type="PANTHER" id="PTHR15427:SF40">
    <property type="entry name" value="MULTIMERIN-2 PRECURSOR"/>
    <property type="match status" value="1"/>
</dbReference>
<dbReference type="SUPFAM" id="SSF49842">
    <property type="entry name" value="TNF-like"/>
    <property type="match status" value="1"/>
</dbReference>
<feature type="coiled-coil region" evidence="6">
    <location>
        <begin position="554"/>
        <end position="588"/>
    </location>
</feature>
<accession>A0A8C5C7I1</accession>
<evidence type="ECO:0000313" key="8">
    <source>
        <dbReference type="Ensembl" id="ENSGMOP00000057619.1"/>
    </source>
</evidence>
<protein>
    <recommendedName>
        <fullName evidence="7">EMI domain-containing protein</fullName>
    </recommendedName>
</protein>
<dbReference type="Ensembl" id="ENSGMOT00000072228.1">
    <property type="protein sequence ID" value="ENSGMOP00000057619.1"/>
    <property type="gene ID" value="ENSGMOG00000025647.1"/>
</dbReference>
<comment type="subcellular location">
    <subcellularLocation>
        <location evidence="1">Secreted</location>
        <location evidence="1">Extracellular space</location>
        <location evidence="1">Extracellular matrix</location>
    </subcellularLocation>
</comment>
<dbReference type="InterPro" id="IPR011489">
    <property type="entry name" value="EMI_domain"/>
</dbReference>
<dbReference type="Proteomes" id="UP000694546">
    <property type="component" value="Chromosome 15"/>
</dbReference>
<dbReference type="Gene3D" id="2.60.120.40">
    <property type="match status" value="1"/>
</dbReference>
<feature type="coiled-coil region" evidence="6">
    <location>
        <begin position="291"/>
        <end position="368"/>
    </location>
</feature>
<evidence type="ECO:0000256" key="2">
    <source>
        <dbReference type="ARBA" id="ARBA00022525"/>
    </source>
</evidence>
<sequence>HTHTCTYTLRHAHTQTRTLLVVRDLISPLPVVHDLIGALPVVRDLISPFSVVPVCLNWCAFVQQRVVPTTVKCETEKYTIRTPCPPETPNCQLVMVQAPSRPVYRQQQHVFTALQWRCCPGHNGPHCRDAGTVSMTIPMCVRACVFFQMSKTTHSLQHHNMTLGTHNFTMATKTLGTHNFTMATMTLGTQNFTMATMTLGTQNFTMATMTLGTQNFTMATITTQTEPIVLTSKVSYSGPVPPREGPGPPRRSVSSWSTWWNGSWWSGSWWTGSSWSTWWTGSPEVFFCLQLSALEEDVKEDRRSLGALRRRLGELEEQISQTGRESQMKFMETGLDVEAAREVVLGQLRELEGNLSSAAQQAQDRDNDVDYLFKVLYNCTALRHEVARLERGVANLTQLVDVKQPAPEEGAQWASPVKELQLGLHLVFSACSAPQLQDALVLERGAGDLEERMRRLSSSFGSLLKDAGRNSEVLEVLLGEDVLEFLRRPPAYQEALSIPGLKEHIRSLNHSLTALHSKRVPTVTKHHSGRSRGSGDVSPTSCYLLIGDRAHLLLSVARRQGGALEKEVEELEVRVQALEEQGGGAQEEQLQQEVLWLRRAVEDHLRLFKKVFRQAETLEDSHRTLDLQDLWTLSQDPRRERRRGGERRGEKDGEVRRESSPLLLAAGLLGNGRFLGFKASLNVGGDYSETSGRFTAPQTGLYLLLLTLDLRPGHTHLLLRRRSGTELHLLQEEVKEGAGALSFLCLLHLEEKEWLSVELRAGGLLDPSSTALAVLLLH</sequence>
<reference evidence="8" key="1">
    <citation type="submission" date="2025-08" db="UniProtKB">
        <authorList>
            <consortium name="Ensembl"/>
        </authorList>
    </citation>
    <scope>IDENTIFICATION</scope>
</reference>
<keyword evidence="2" id="KW-0964">Secreted</keyword>
<evidence type="ECO:0000256" key="4">
    <source>
        <dbReference type="ARBA" id="ARBA00022729"/>
    </source>
</evidence>